<dbReference type="EMBL" id="CP007451">
    <property type="protein sequence ID" value="AHW61523.1"/>
    <property type="molecule type" value="Genomic_DNA"/>
</dbReference>
<evidence type="ECO:0000256" key="1">
    <source>
        <dbReference type="SAM" id="SignalP"/>
    </source>
</evidence>
<dbReference type="Proteomes" id="UP000023772">
    <property type="component" value="Chromosome"/>
</dbReference>
<dbReference type="OrthoDB" id="1001598at2"/>
<reference evidence="4 6" key="2">
    <citation type="submission" date="2016-10" db="EMBL/GenBank/DDBJ databases">
        <authorList>
            <person name="de Groot N.N."/>
        </authorList>
    </citation>
    <scope>NUCLEOTIDE SEQUENCE [LARGE SCALE GENOMIC DNA]</scope>
    <source>
        <strain evidence="4 6">DSM 25947</strain>
    </source>
</reference>
<dbReference type="eggNOG" id="ENOG502ZCZS">
    <property type="taxonomic scope" value="Bacteria"/>
</dbReference>
<feature type="chain" id="PRO_5010514953" evidence="1">
    <location>
        <begin position="26"/>
        <end position="299"/>
    </location>
</feature>
<dbReference type="Gene3D" id="2.60.120.260">
    <property type="entry name" value="Galactose-binding domain-like"/>
    <property type="match status" value="1"/>
</dbReference>
<evidence type="ECO:0000313" key="6">
    <source>
        <dbReference type="Proteomes" id="UP000181981"/>
    </source>
</evidence>
<dbReference type="PROSITE" id="PS50022">
    <property type="entry name" value="FA58C_3"/>
    <property type="match status" value="1"/>
</dbReference>
<dbReference type="Gene3D" id="2.60.40.10">
    <property type="entry name" value="Immunoglobulins"/>
    <property type="match status" value="1"/>
</dbReference>
<feature type="signal peptide" evidence="1">
    <location>
        <begin position="1"/>
        <end position="25"/>
    </location>
</feature>
<reference evidence="3 5" key="1">
    <citation type="submission" date="2014-03" db="EMBL/GenBank/DDBJ databases">
        <title>Complete genome sequence of a deeply braunched marine Bacteroidia bacterium Draconibacterium orientale type strain FH5T.</title>
        <authorList>
            <person name="Li X."/>
            <person name="Wang X."/>
            <person name="Xie Z."/>
            <person name="Du Z."/>
            <person name="Chen G."/>
        </authorList>
    </citation>
    <scope>NUCLEOTIDE SEQUENCE [LARGE SCALE GENOMIC DNA]</scope>
    <source>
        <strain evidence="3 5">FH5</strain>
    </source>
</reference>
<dbReference type="Proteomes" id="UP000181981">
    <property type="component" value="Unassembled WGS sequence"/>
</dbReference>
<keyword evidence="5" id="KW-1185">Reference proteome</keyword>
<dbReference type="HOGENOM" id="CLU_929788_0_0_10"/>
<evidence type="ECO:0000259" key="2">
    <source>
        <dbReference type="PROSITE" id="PS50022"/>
    </source>
</evidence>
<organism evidence="4 6">
    <name type="scientific">Draconibacterium orientale</name>
    <dbReference type="NCBI Taxonomy" id="1168034"/>
    <lineage>
        <taxon>Bacteria</taxon>
        <taxon>Pseudomonadati</taxon>
        <taxon>Bacteroidota</taxon>
        <taxon>Bacteroidia</taxon>
        <taxon>Marinilabiliales</taxon>
        <taxon>Prolixibacteraceae</taxon>
        <taxon>Draconibacterium</taxon>
    </lineage>
</organism>
<gene>
    <name evidence="3" type="ORF">FH5T_03265</name>
    <name evidence="4" type="ORF">SAMN05444285_11527</name>
</gene>
<dbReference type="STRING" id="1168034.FH5T_03265"/>
<sequence>MKRSNYEKMLHNGVSKLSVFMLALAVVFFTASCDDEKVGTLPTTVTGEVTEIADINAVVSGSVTDNGGSDILALGICWTDEDREPTTMDNFVPVGKFTLDGIAEEYWNYSITLNGLTAKSDYKVRAYAANEAGTSYGETISFSTKAGKTFHALTPDMIDTYTQEESEGPKDALVDDNFDSYWHSAWSDGVAPLPHHIQITFAEAKNIGGFQFWTRSTGTRGNDPVQFDVQTSADGVDYTTVWTSDVLETATRPDANTVSLDKNYSSKYFRIRIIETRTPGLTHTTMSEFKVFDDGLLAY</sequence>
<dbReference type="KEGG" id="dori:FH5T_03265"/>
<evidence type="ECO:0000313" key="4">
    <source>
        <dbReference type="EMBL" id="SET51415.1"/>
    </source>
</evidence>
<evidence type="ECO:0000313" key="5">
    <source>
        <dbReference type="Proteomes" id="UP000023772"/>
    </source>
</evidence>
<dbReference type="InterPro" id="IPR013783">
    <property type="entry name" value="Ig-like_fold"/>
</dbReference>
<proteinExistence type="predicted"/>
<accession>X5DF38</accession>
<dbReference type="PROSITE" id="PS51257">
    <property type="entry name" value="PROKAR_LIPOPROTEIN"/>
    <property type="match status" value="1"/>
</dbReference>
<protein>
    <submittedName>
        <fullName evidence="4">F5/8 type C domain-containing protein</fullName>
    </submittedName>
</protein>
<name>X5DF38_9BACT</name>
<evidence type="ECO:0000313" key="3">
    <source>
        <dbReference type="EMBL" id="AHW61523.1"/>
    </source>
</evidence>
<dbReference type="RefSeq" id="WP_038555613.1">
    <property type="nucleotide sequence ID" value="NZ_FOHT01000015.1"/>
</dbReference>
<dbReference type="InterPro" id="IPR008979">
    <property type="entry name" value="Galactose-bd-like_sf"/>
</dbReference>
<dbReference type="AlphaFoldDB" id="X5DF38"/>
<dbReference type="Pfam" id="PF00754">
    <property type="entry name" value="F5_F8_type_C"/>
    <property type="match status" value="1"/>
</dbReference>
<dbReference type="InterPro" id="IPR000421">
    <property type="entry name" value="FA58C"/>
</dbReference>
<keyword evidence="1" id="KW-0732">Signal</keyword>
<dbReference type="EMBL" id="FOHT01000015">
    <property type="protein sequence ID" value="SET51415.1"/>
    <property type="molecule type" value="Genomic_DNA"/>
</dbReference>
<feature type="domain" description="F5/8 type C" evidence="2">
    <location>
        <begin position="137"/>
        <end position="294"/>
    </location>
</feature>
<dbReference type="SUPFAM" id="SSF49785">
    <property type="entry name" value="Galactose-binding domain-like"/>
    <property type="match status" value="1"/>
</dbReference>